<evidence type="ECO:0000313" key="2">
    <source>
        <dbReference type="Proteomes" id="UP000001319"/>
    </source>
</evidence>
<dbReference type="Proteomes" id="UP000001319">
    <property type="component" value="Chromosome"/>
</dbReference>
<organism evidence="1 2">
    <name type="scientific">Finegoldia magna (strain ATCC 29328 / DSM 20472 / WAL 2508)</name>
    <name type="common">Peptostreptococcus magnus</name>
    <dbReference type="NCBI Taxonomy" id="334413"/>
    <lineage>
        <taxon>Bacteria</taxon>
        <taxon>Bacillati</taxon>
        <taxon>Bacillota</taxon>
        <taxon>Tissierellia</taxon>
        <taxon>Tissierellales</taxon>
        <taxon>Peptoniphilaceae</taxon>
        <taxon>Finegoldia</taxon>
    </lineage>
</organism>
<dbReference type="HOGENOM" id="CLU_622078_0_0_9"/>
<dbReference type="STRING" id="334413.FMG_1431"/>
<dbReference type="InterPro" id="IPR011990">
    <property type="entry name" value="TPR-like_helical_dom_sf"/>
</dbReference>
<dbReference type="eggNOG" id="ENOG502ZB44">
    <property type="taxonomic scope" value="Bacteria"/>
</dbReference>
<dbReference type="KEGG" id="fma:FMG_1431"/>
<dbReference type="Gene3D" id="1.25.40.10">
    <property type="entry name" value="Tetratricopeptide repeat domain"/>
    <property type="match status" value="1"/>
</dbReference>
<protein>
    <submittedName>
        <fullName evidence="1">Uncharacterized protein</fullName>
    </submittedName>
</protein>
<keyword evidence="2" id="KW-1185">Reference proteome</keyword>
<accession>B0S3A9</accession>
<dbReference type="EMBL" id="AP008971">
    <property type="protein sequence ID" value="BAG08849.1"/>
    <property type="molecule type" value="Genomic_DNA"/>
</dbReference>
<dbReference type="SUPFAM" id="SSF48452">
    <property type="entry name" value="TPR-like"/>
    <property type="match status" value="1"/>
</dbReference>
<name>B0S3A9_FINM2</name>
<gene>
    <name evidence="1" type="ordered locus">FMG_1431</name>
</gene>
<dbReference type="AlphaFoldDB" id="B0S3A9"/>
<proteinExistence type="predicted"/>
<sequence>MEDIMSIFDKLKSVFSSEEKETNSQAHKNDWYVFEWSVKDTGEIFYVGYGYGEDSKSFGFETYHGERIKEKLDVECKIIKDNLEEDEARDLQQEELKRVLKETDNVIINRVTPNMITRKSGLLKSVTTPNYRFEQAPVLYVSEYEQHYLDMDYDDFEKVDLDNLKSVFLVEKGVDDEIIANIYKDDLDKYLNQTKSLLEHENIKMVDDQFANDVTAWIYIGDDSIAKVNEYEDKAQQKLSKKIPVYHMMDVLKKLKEKNKDSLDEIFNKIKTTKEVVIHPHNSRVAVFDIKNLDDPAKGAKEGLRYWNEGEKFRKDSHFQSAIKNYDTARENGLCTPALYSSYASVYRSMKDYDNEIDILQEGIKRLSNQDNVSESHINSMKERLEKAKELLLKE</sequence>
<reference evidence="1 2" key="1">
    <citation type="journal article" date="2008" name="DNA Res.">
        <title>Complete genome sequence of Finegoldia magna, an anaerobic opportunistic pathogen.</title>
        <authorList>
            <person name="Goto T."/>
            <person name="Yamashita A."/>
            <person name="Hirakawa H."/>
            <person name="Matsutani M."/>
            <person name="Todo K."/>
            <person name="Ohshima K."/>
            <person name="Toh H."/>
            <person name="Miyamoto K."/>
            <person name="Kuhara S."/>
            <person name="Hattori M."/>
            <person name="Shimizu T."/>
            <person name="Akimoto S."/>
        </authorList>
    </citation>
    <scope>NUCLEOTIDE SEQUENCE [LARGE SCALE GENOMIC DNA]</scope>
    <source>
        <strain evidence="2">ATCC 29328 / DSM 20472 / WAL 2508</strain>
    </source>
</reference>
<evidence type="ECO:0000313" key="1">
    <source>
        <dbReference type="EMBL" id="BAG08849.1"/>
    </source>
</evidence>